<evidence type="ECO:0000256" key="1">
    <source>
        <dbReference type="ARBA" id="ARBA00007247"/>
    </source>
</evidence>
<evidence type="ECO:0000256" key="3">
    <source>
        <dbReference type="ARBA" id="ARBA00023125"/>
    </source>
</evidence>
<gene>
    <name evidence="7" type="primary">SOK2_2</name>
    <name evidence="7" type="ORF">GRS66_009823</name>
</gene>
<dbReference type="InterPro" id="IPR029790">
    <property type="entry name" value="EFG1/Phd1/StuA"/>
</dbReference>
<dbReference type="InterPro" id="IPR003163">
    <property type="entry name" value="Tscrpt_reg_HTH_APSES-type"/>
</dbReference>
<dbReference type="GO" id="GO:0045944">
    <property type="term" value="P:positive regulation of transcription by RNA polymerase II"/>
    <property type="evidence" value="ECO:0007669"/>
    <property type="project" value="TreeGrafter"/>
</dbReference>
<dbReference type="InterPro" id="IPR036887">
    <property type="entry name" value="HTH_APSES_sf"/>
</dbReference>
<feature type="domain" description="HTH APSES-type" evidence="6">
    <location>
        <begin position="418"/>
        <end position="524"/>
    </location>
</feature>
<dbReference type="GO" id="GO:0003700">
    <property type="term" value="F:DNA-binding transcription factor activity"/>
    <property type="evidence" value="ECO:0007669"/>
    <property type="project" value="TreeGrafter"/>
</dbReference>
<keyword evidence="2" id="KW-0805">Transcription regulation</keyword>
<protein>
    <submittedName>
        <fullName evidence="7">Suppressor of kinase</fullName>
    </submittedName>
</protein>
<evidence type="ECO:0000256" key="4">
    <source>
        <dbReference type="ARBA" id="ARBA00023163"/>
    </source>
</evidence>
<keyword evidence="7" id="KW-0418">Kinase</keyword>
<feature type="compositionally biased region" description="Basic and acidic residues" evidence="5">
    <location>
        <begin position="693"/>
        <end position="721"/>
    </location>
</feature>
<keyword evidence="3" id="KW-0238">DNA-binding</keyword>
<feature type="region of interest" description="Disordered" evidence="5">
    <location>
        <begin position="237"/>
        <end position="316"/>
    </location>
</feature>
<feature type="region of interest" description="Disordered" evidence="5">
    <location>
        <begin position="78"/>
        <end position="120"/>
    </location>
</feature>
<evidence type="ECO:0000313" key="8">
    <source>
        <dbReference type="Proteomes" id="UP000501346"/>
    </source>
</evidence>
<feature type="compositionally biased region" description="Low complexity" evidence="5">
    <location>
        <begin position="731"/>
        <end position="743"/>
    </location>
</feature>
<accession>A0A6C1EDZ2</accession>
<dbReference type="PANTHER" id="PTHR47792:SF1">
    <property type="entry name" value="PROTEIN SOK2-RELATED"/>
    <property type="match status" value="1"/>
</dbReference>
<evidence type="ECO:0000256" key="2">
    <source>
        <dbReference type="ARBA" id="ARBA00023015"/>
    </source>
</evidence>
<dbReference type="InterPro" id="IPR018004">
    <property type="entry name" value="KilA/APSES_HTH"/>
</dbReference>
<dbReference type="Gene3D" id="3.10.260.10">
    <property type="entry name" value="Transcription regulator HTH, APSES-type DNA-binding domain"/>
    <property type="match status" value="1"/>
</dbReference>
<dbReference type="SMART" id="SM01252">
    <property type="entry name" value="KilA-N"/>
    <property type="match status" value="1"/>
</dbReference>
<dbReference type="Proteomes" id="UP000501346">
    <property type="component" value="Chromosome SeXIII-ScXIII"/>
</dbReference>
<evidence type="ECO:0000259" key="6">
    <source>
        <dbReference type="PROSITE" id="PS51299"/>
    </source>
</evidence>
<name>A0A6C1EDZ2_SACPS</name>
<sequence length="788" mass="86177">MPTSNQININDIQPNRMLSESNMRVINNNEHTIGQSAQQQQQQPQQQQQQYLSQGVQPLVPVSYQYVVPEQWPYPQYYQQSQPQPQSQQQQQPQMCQVQEPYQRNSSDSNGSNPSSTSVAISSAVSGAALSNASGPAIGGNSNSNNSNSNSSSNVPYYYYFPQMQAPQSMAYSYPQAYYYYPANSDGTTNPNGIASSVTNIQNQNSDTEKNYSAFELQQQQQLQAQSYPSQAPKISNVFSKSHKSGPPSDTSTGSISPSSNRTSRNSNGAVSLTQQLPMPNYPKPSTYQFPGFHKTSSISNSHSPIPPRPLTTPTQVPVISQKDTVNYNHPQMGLLPQQQVSPLYDGNSITPPVKTMTDQEAYLTVNRQGKTDQQYDPMAKAMNSFQTTTIRHPMPVIAAANDPSGSNTGSANIIRPRVTTTMWEDEKTLCYQVEANGISVVRRADNDMINGTKLLNVTKMTRGRRDGILKAEKIRHVVKIGSMHLKGVWIPFERALAIAQREKIADYLYPLFIKDIQSVLKQNNISNDSTSSSSSAAGIKSISPRTYYQPIDNYQGANAPTTASAAQLAYSSMNLNNKSVHNNPISTVTAIAAGQRPMSQYPIPNMNQTDVFTMANAQNLSTTMPMKQQDSRIVSPLSYPRNTVISPVSRLGNTSSASRVFTLSPHTTSTNQASETNVGSLHTGITLPRVGSESESRSEGSEETDGNDKVADNENTKESRSSQLPISALTSTHTGTGTTSTSQDIAHSNEPTEIEPVKEQASFKSQAGNPEGVFKKVTTTNDIKKQE</sequence>
<dbReference type="GO" id="GO:0016301">
    <property type="term" value="F:kinase activity"/>
    <property type="evidence" value="ECO:0007669"/>
    <property type="project" value="UniProtKB-KW"/>
</dbReference>
<dbReference type="SUPFAM" id="SSF54616">
    <property type="entry name" value="DNA-binding domain of Mlu1-box binding protein MBP1"/>
    <property type="match status" value="1"/>
</dbReference>
<evidence type="ECO:0000256" key="5">
    <source>
        <dbReference type="SAM" id="MobiDB-lite"/>
    </source>
</evidence>
<feature type="compositionally biased region" description="Polar residues" evidence="5">
    <location>
        <begin position="270"/>
        <end position="289"/>
    </location>
</feature>
<feature type="compositionally biased region" description="Low complexity" evidence="5">
    <location>
        <begin position="245"/>
        <end position="269"/>
    </location>
</feature>
<dbReference type="AlphaFoldDB" id="A0A6C1EDZ2"/>
<dbReference type="FunFam" id="3.10.260.10:FF:000003">
    <property type="entry name" value="Ascospore maturation 1 protein"/>
    <property type="match status" value="1"/>
</dbReference>
<evidence type="ECO:0000313" key="7">
    <source>
        <dbReference type="EMBL" id="QID87161.1"/>
    </source>
</evidence>
<keyword evidence="4" id="KW-0804">Transcription</keyword>
<keyword evidence="8" id="KW-1185">Reference proteome</keyword>
<dbReference type="GO" id="GO:0043565">
    <property type="term" value="F:sequence-specific DNA binding"/>
    <property type="evidence" value="ECO:0007669"/>
    <property type="project" value="TreeGrafter"/>
</dbReference>
<dbReference type="GO" id="GO:0005634">
    <property type="term" value="C:nucleus"/>
    <property type="evidence" value="ECO:0007669"/>
    <property type="project" value="TreeGrafter"/>
</dbReference>
<comment type="similarity">
    <text evidence="1">Belongs to the EFG1/PHD1/stuA family.</text>
</comment>
<dbReference type="Pfam" id="PF04383">
    <property type="entry name" value="KilA-N"/>
    <property type="match status" value="1"/>
</dbReference>
<keyword evidence="7" id="KW-0808">Transferase</keyword>
<dbReference type="OrthoDB" id="5407653at2759"/>
<dbReference type="PANTHER" id="PTHR47792">
    <property type="entry name" value="PROTEIN SOK2-RELATED"/>
    <property type="match status" value="1"/>
</dbReference>
<feature type="region of interest" description="Disordered" evidence="5">
    <location>
        <begin position="665"/>
        <end position="788"/>
    </location>
</feature>
<proteinExistence type="inferred from homology"/>
<dbReference type="EMBL" id="CP049010">
    <property type="protein sequence ID" value="QID87161.1"/>
    <property type="molecule type" value="Genomic_DNA"/>
</dbReference>
<dbReference type="PROSITE" id="PS51299">
    <property type="entry name" value="HTH_APSES"/>
    <property type="match status" value="1"/>
</dbReference>
<organism evidence="7 8">
    <name type="scientific">Saccharomyces pastorianus</name>
    <name type="common">Lager yeast</name>
    <name type="synonym">Saccharomyces cerevisiae x Saccharomyces eubayanus</name>
    <dbReference type="NCBI Taxonomy" id="27292"/>
    <lineage>
        <taxon>Eukaryota</taxon>
        <taxon>Fungi</taxon>
        <taxon>Dikarya</taxon>
        <taxon>Ascomycota</taxon>
        <taxon>Saccharomycotina</taxon>
        <taxon>Saccharomycetes</taxon>
        <taxon>Saccharomycetales</taxon>
        <taxon>Saccharomycetaceae</taxon>
        <taxon>Saccharomyces</taxon>
    </lineage>
</organism>
<feature type="compositionally biased region" description="Polar residues" evidence="5">
    <location>
        <begin position="665"/>
        <end position="681"/>
    </location>
</feature>
<reference evidence="7 8" key="1">
    <citation type="journal article" date="2019" name="BMC Genomics">
        <title>Chromosome level assembly and comparative genome analysis confirm lager-brewing yeasts originated from a single hybridization.</title>
        <authorList>
            <person name="Salazar A.N."/>
            <person name="Gorter de Vries A.R."/>
            <person name="van den Broek M."/>
            <person name="Brouwers N."/>
            <person name="de la Torre Cortes P."/>
            <person name="Kuijpers N.G.A."/>
            <person name="Daran J.G."/>
            <person name="Abeel T."/>
        </authorList>
    </citation>
    <scope>NUCLEOTIDE SEQUENCE [LARGE SCALE GENOMIC DNA]</scope>
    <source>
        <strain evidence="7 8">CBS 1483</strain>
    </source>
</reference>